<reference evidence="2" key="1">
    <citation type="submission" date="2022-11" db="UniProtKB">
        <authorList>
            <consortium name="WormBaseParasite"/>
        </authorList>
    </citation>
    <scope>IDENTIFICATION</scope>
</reference>
<proteinExistence type="predicted"/>
<dbReference type="AlphaFoldDB" id="A0A915K3Y4"/>
<protein>
    <submittedName>
        <fullName evidence="2">Uncharacterized protein</fullName>
    </submittedName>
</protein>
<accession>A0A915K3Y4</accession>
<keyword evidence="1" id="KW-1185">Reference proteome</keyword>
<dbReference type="WBParaSite" id="nRc.2.0.1.t33036-RA">
    <property type="protein sequence ID" value="nRc.2.0.1.t33036-RA"/>
    <property type="gene ID" value="nRc.2.0.1.g33036"/>
</dbReference>
<dbReference type="Proteomes" id="UP000887565">
    <property type="component" value="Unplaced"/>
</dbReference>
<organism evidence="1 2">
    <name type="scientific">Romanomermis culicivorax</name>
    <name type="common">Nematode worm</name>
    <dbReference type="NCBI Taxonomy" id="13658"/>
    <lineage>
        <taxon>Eukaryota</taxon>
        <taxon>Metazoa</taxon>
        <taxon>Ecdysozoa</taxon>
        <taxon>Nematoda</taxon>
        <taxon>Enoplea</taxon>
        <taxon>Dorylaimia</taxon>
        <taxon>Mermithida</taxon>
        <taxon>Mermithoidea</taxon>
        <taxon>Mermithidae</taxon>
        <taxon>Romanomermis</taxon>
    </lineage>
</organism>
<name>A0A915K3Y4_ROMCU</name>
<evidence type="ECO:0000313" key="2">
    <source>
        <dbReference type="WBParaSite" id="nRc.2.0.1.t33036-RA"/>
    </source>
</evidence>
<evidence type="ECO:0000313" key="1">
    <source>
        <dbReference type="Proteomes" id="UP000887565"/>
    </source>
</evidence>
<sequence>MHKQSIVEESHITARRHNLIIVDETAAGQVSGVTGQFARHPHVTFARFQRINAANIVQTAAGYEIAARSVRGRHDPGAAQRYGVHLEEIKISRLLQKMTYSMKN</sequence>